<organism evidence="1 2">
    <name type="scientific">Mycobacterium kansasii</name>
    <dbReference type="NCBI Taxonomy" id="1768"/>
    <lineage>
        <taxon>Bacteria</taxon>
        <taxon>Bacillati</taxon>
        <taxon>Actinomycetota</taxon>
        <taxon>Actinomycetes</taxon>
        <taxon>Mycobacteriales</taxon>
        <taxon>Mycobacteriaceae</taxon>
        <taxon>Mycobacterium</taxon>
    </lineage>
</organism>
<evidence type="ECO:0000313" key="1">
    <source>
        <dbReference type="EMBL" id="OOK80751.1"/>
    </source>
</evidence>
<proteinExistence type="predicted"/>
<sequence>MPVTRRFKHSFVAGYSIEVESRPQYTAVFQSCRVLFSNA</sequence>
<accession>A0A1V3XQH0</accession>
<comment type="caution">
    <text evidence="1">The sequence shown here is derived from an EMBL/GenBank/DDBJ whole genome shotgun (WGS) entry which is preliminary data.</text>
</comment>
<protein>
    <submittedName>
        <fullName evidence="1">Uncharacterized protein</fullName>
    </submittedName>
</protein>
<evidence type="ECO:0000313" key="2">
    <source>
        <dbReference type="Proteomes" id="UP000188532"/>
    </source>
</evidence>
<reference evidence="1 2" key="1">
    <citation type="submission" date="2017-02" db="EMBL/GenBank/DDBJ databases">
        <title>Complete genome sequences of Mycobacterium kansasii strains isolated from rhesus macaques.</title>
        <authorList>
            <person name="Panda A."/>
            <person name="Nagaraj S."/>
            <person name="Zhao X."/>
            <person name="Tettelin H."/>
            <person name="Detolla L.J."/>
        </authorList>
    </citation>
    <scope>NUCLEOTIDE SEQUENCE [LARGE SCALE GENOMIC DNA]</scope>
    <source>
        <strain evidence="1 2">11-3469</strain>
    </source>
</reference>
<name>A0A1V3XQH0_MYCKA</name>
<gene>
    <name evidence="1" type="ORF">BZL29_1994</name>
</gene>
<dbReference type="Proteomes" id="UP000188532">
    <property type="component" value="Unassembled WGS sequence"/>
</dbReference>
<dbReference type="EMBL" id="MVBN01000002">
    <property type="protein sequence ID" value="OOK80751.1"/>
    <property type="molecule type" value="Genomic_DNA"/>
</dbReference>
<dbReference type="AlphaFoldDB" id="A0A1V3XQH0"/>